<dbReference type="Proteomes" id="UP001215712">
    <property type="component" value="Unassembled WGS sequence"/>
</dbReference>
<reference evidence="2" key="2">
    <citation type="submission" date="2023-01" db="EMBL/GenBank/DDBJ databases">
        <authorList>
            <person name="Petersen C."/>
        </authorList>
    </citation>
    <scope>NUCLEOTIDE SEQUENCE</scope>
    <source>
        <strain evidence="2">IBT 17514</strain>
    </source>
</reference>
<evidence type="ECO:0000313" key="3">
    <source>
        <dbReference type="Proteomes" id="UP001215712"/>
    </source>
</evidence>
<proteinExistence type="predicted"/>
<feature type="chain" id="PRO_5042101133" evidence="1">
    <location>
        <begin position="21"/>
        <end position="61"/>
    </location>
</feature>
<feature type="signal peptide" evidence="1">
    <location>
        <begin position="1"/>
        <end position="20"/>
    </location>
</feature>
<reference evidence="2" key="1">
    <citation type="journal article" date="2023" name="IMA Fungus">
        <title>Comparative genomic study of the Penicillium genus elucidates a diverse pangenome and 15 lateral gene transfer events.</title>
        <authorList>
            <person name="Petersen C."/>
            <person name="Sorensen T."/>
            <person name="Nielsen M.R."/>
            <person name="Sondergaard T.E."/>
            <person name="Sorensen J.L."/>
            <person name="Fitzpatrick D.A."/>
            <person name="Frisvad J.C."/>
            <person name="Nielsen K.L."/>
        </authorList>
    </citation>
    <scope>NUCLEOTIDE SEQUENCE</scope>
    <source>
        <strain evidence="2">IBT 17514</strain>
    </source>
</reference>
<gene>
    <name evidence="2" type="ORF">N7493_007319</name>
</gene>
<evidence type="ECO:0000313" key="2">
    <source>
        <dbReference type="EMBL" id="KAJ5719741.1"/>
    </source>
</evidence>
<dbReference type="EMBL" id="JAQJAN010000010">
    <property type="protein sequence ID" value="KAJ5719741.1"/>
    <property type="molecule type" value="Genomic_DNA"/>
</dbReference>
<dbReference type="AlphaFoldDB" id="A0AAD6MUU3"/>
<name>A0AAD6MUU3_9EURO</name>
<sequence>MQFKLFILGAILAASSLVVGQGSVGTTDMQPAGSWDSGLTSILGGLGHSAEKAASEAAASS</sequence>
<accession>A0AAD6MUU3</accession>
<keyword evidence="3" id="KW-1185">Reference proteome</keyword>
<protein>
    <submittedName>
        <fullName evidence="2">Uncharacterized protein</fullName>
    </submittedName>
</protein>
<evidence type="ECO:0000256" key="1">
    <source>
        <dbReference type="SAM" id="SignalP"/>
    </source>
</evidence>
<keyword evidence="1" id="KW-0732">Signal</keyword>
<organism evidence="2 3">
    <name type="scientific">Penicillium malachiteum</name>
    <dbReference type="NCBI Taxonomy" id="1324776"/>
    <lineage>
        <taxon>Eukaryota</taxon>
        <taxon>Fungi</taxon>
        <taxon>Dikarya</taxon>
        <taxon>Ascomycota</taxon>
        <taxon>Pezizomycotina</taxon>
        <taxon>Eurotiomycetes</taxon>
        <taxon>Eurotiomycetidae</taxon>
        <taxon>Eurotiales</taxon>
        <taxon>Aspergillaceae</taxon>
        <taxon>Penicillium</taxon>
    </lineage>
</organism>
<comment type="caution">
    <text evidence="2">The sequence shown here is derived from an EMBL/GenBank/DDBJ whole genome shotgun (WGS) entry which is preliminary data.</text>
</comment>